<dbReference type="Proteomes" id="UP001232245">
    <property type="component" value="Unassembled WGS sequence"/>
</dbReference>
<name>A0ABT9Z0D4_9BACI</name>
<dbReference type="PANTHER" id="PTHR43540">
    <property type="entry name" value="PEROXYUREIDOACRYLATE/UREIDOACRYLATE AMIDOHYDROLASE-RELATED"/>
    <property type="match status" value="1"/>
</dbReference>
<comment type="caution">
    <text evidence="4">The sequence shown here is derived from an EMBL/GenBank/DDBJ whole genome shotgun (WGS) entry which is preliminary data.</text>
</comment>
<evidence type="ECO:0000256" key="1">
    <source>
        <dbReference type="ARBA" id="ARBA00006336"/>
    </source>
</evidence>
<reference evidence="4 5" key="1">
    <citation type="submission" date="2023-07" db="EMBL/GenBank/DDBJ databases">
        <title>Genomic Encyclopedia of Type Strains, Phase IV (KMG-IV): sequencing the most valuable type-strain genomes for metagenomic binning, comparative biology and taxonomic classification.</title>
        <authorList>
            <person name="Goeker M."/>
        </authorList>
    </citation>
    <scope>NUCLEOTIDE SEQUENCE [LARGE SCALE GENOMIC DNA]</scope>
    <source>
        <strain evidence="4 5">DSM 17723</strain>
    </source>
</reference>
<gene>
    <name evidence="4" type="ORF">J2S02_002058</name>
</gene>
<feature type="domain" description="Isochorismatase-like" evidence="3">
    <location>
        <begin position="3"/>
        <end position="174"/>
    </location>
</feature>
<evidence type="ECO:0000313" key="5">
    <source>
        <dbReference type="Proteomes" id="UP001232245"/>
    </source>
</evidence>
<dbReference type="Gene3D" id="3.40.50.850">
    <property type="entry name" value="Isochorismatase-like"/>
    <property type="match status" value="1"/>
</dbReference>
<sequence>MEAALLVLDVQNDFTNDNARMPVAKNQVMPMITCINNVIEKALKEKIHIIYIGNEFEKNQYISNWFRKNASLKGSEGAKLNEQLKIVGNLYFSKKQGNAFSNSSLVRYIADNHIKDVYVVGLFAEGCVLATVKGALQNDLTVTLIEDGIAGANDKKKNNALRKIERLGATIVSSSLLLK</sequence>
<dbReference type="Pfam" id="PF00857">
    <property type="entry name" value="Isochorismatase"/>
    <property type="match status" value="1"/>
</dbReference>
<comment type="similarity">
    <text evidence="1">Belongs to the isochorismatase family.</text>
</comment>
<evidence type="ECO:0000259" key="3">
    <source>
        <dbReference type="Pfam" id="PF00857"/>
    </source>
</evidence>
<organism evidence="4 5">
    <name type="scientific">Metabacillus niabensis</name>
    <dbReference type="NCBI Taxonomy" id="324854"/>
    <lineage>
        <taxon>Bacteria</taxon>
        <taxon>Bacillati</taxon>
        <taxon>Bacillota</taxon>
        <taxon>Bacilli</taxon>
        <taxon>Bacillales</taxon>
        <taxon>Bacillaceae</taxon>
        <taxon>Metabacillus</taxon>
    </lineage>
</organism>
<evidence type="ECO:0000313" key="4">
    <source>
        <dbReference type="EMBL" id="MDQ0225714.1"/>
    </source>
</evidence>
<dbReference type="InterPro" id="IPR050272">
    <property type="entry name" value="Isochorismatase-like_hydrls"/>
</dbReference>
<proteinExistence type="inferred from homology"/>
<dbReference type="PANTHER" id="PTHR43540:SF6">
    <property type="entry name" value="ISOCHORISMATASE-LIKE DOMAIN-CONTAINING PROTEIN"/>
    <property type="match status" value="1"/>
</dbReference>
<accession>A0ABT9Z0D4</accession>
<keyword evidence="2" id="KW-0378">Hydrolase</keyword>
<dbReference type="RefSeq" id="WP_145581156.1">
    <property type="nucleotide sequence ID" value="NZ_CADEPK010000197.1"/>
</dbReference>
<dbReference type="CDD" id="cd00431">
    <property type="entry name" value="cysteine_hydrolases"/>
    <property type="match status" value="1"/>
</dbReference>
<dbReference type="SUPFAM" id="SSF52499">
    <property type="entry name" value="Isochorismatase-like hydrolases"/>
    <property type="match status" value="1"/>
</dbReference>
<evidence type="ECO:0000256" key="2">
    <source>
        <dbReference type="ARBA" id="ARBA00022801"/>
    </source>
</evidence>
<protein>
    <submittedName>
        <fullName evidence="4">Nicotinamidase-related amidase</fullName>
    </submittedName>
</protein>
<dbReference type="InterPro" id="IPR036380">
    <property type="entry name" value="Isochorismatase-like_sf"/>
</dbReference>
<dbReference type="EMBL" id="JAUSTZ010000003">
    <property type="protein sequence ID" value="MDQ0225714.1"/>
    <property type="molecule type" value="Genomic_DNA"/>
</dbReference>
<keyword evidence="5" id="KW-1185">Reference proteome</keyword>
<dbReference type="InterPro" id="IPR000868">
    <property type="entry name" value="Isochorismatase-like_dom"/>
</dbReference>